<dbReference type="NCBIfam" id="TIGR03624">
    <property type="entry name" value="putative hydrolase"/>
    <property type="match status" value="1"/>
</dbReference>
<dbReference type="Proteomes" id="UP000442535">
    <property type="component" value="Unassembled WGS sequence"/>
</dbReference>
<dbReference type="GO" id="GO:0006508">
    <property type="term" value="P:proteolysis"/>
    <property type="evidence" value="ECO:0007669"/>
    <property type="project" value="UniProtKB-KW"/>
</dbReference>
<keyword evidence="1" id="KW-0645">Protease</keyword>
<evidence type="ECO:0000313" key="2">
    <source>
        <dbReference type="Proteomes" id="UP000442535"/>
    </source>
</evidence>
<dbReference type="Gene3D" id="1.20.150.30">
    <property type="entry name" value="Zincin-like metallopeptidase, N-terminal domain"/>
    <property type="match status" value="1"/>
</dbReference>
<gene>
    <name evidence="1" type="ORF">FYJ63_03480</name>
</gene>
<dbReference type="PANTHER" id="PTHR39420">
    <property type="match status" value="1"/>
</dbReference>
<dbReference type="RefSeq" id="WP_154543826.1">
    <property type="nucleotide sequence ID" value="NZ_VUMY01000005.1"/>
</dbReference>
<dbReference type="GO" id="GO:0008237">
    <property type="term" value="F:metallopeptidase activity"/>
    <property type="evidence" value="ECO:0007669"/>
    <property type="project" value="UniProtKB-KW"/>
</dbReference>
<dbReference type="InterPro" id="IPR018766">
    <property type="entry name" value="Zinicin_2"/>
</dbReference>
<dbReference type="SUPFAM" id="SSF55486">
    <property type="entry name" value="Metalloproteases ('zincins'), catalytic domain"/>
    <property type="match status" value="1"/>
</dbReference>
<keyword evidence="1" id="KW-0482">Metalloprotease</keyword>
<proteinExistence type="predicted"/>
<dbReference type="PANTHER" id="PTHR39420:SF2">
    <property type="entry name" value="HYDROLASE"/>
    <property type="match status" value="1"/>
</dbReference>
<dbReference type="Pfam" id="PF10103">
    <property type="entry name" value="Zincin_2"/>
    <property type="match status" value="1"/>
</dbReference>
<dbReference type="InterPro" id="IPR042271">
    <property type="entry name" value="Zinicin_2_N"/>
</dbReference>
<name>A0A7K0K1E1_9ACTO</name>
<sequence>MNEDNSDWQEMLRRIFGEDKSREMEEKIRSGAPFSAFHGGEGVFAFPLQSLLTSSEESVNWQLAKMTAAGKIGTGHPATTMKDAQRVRDALSQANLRLDPVTSLTPPEADYAAWDVSKWLDASEDVWKVLVTPVADSTTAAMAGAMQSHLADGDLRVEIAQGPAELRQLMGLFSKDGDPGSLQVSGLIRVLAANLFGLQFGQAWASLALESFGSTDIGLPVGKPDQAALVLENVEKFAKDISLDLEPVLTFLATREVAFVRLYHAVPWLRVYVTKAITDFAKDITFDLSAMEEAMRSVDPMNPGAMDELLGKGFLTPETTGKQTAAKQSLETILAIMEGWVDLVTMRCLAGVLPELAPLREMMNRRRANGGPAEKAFAALIGLELRPKRLREASELWSKLTAKLGEEGAEGLWAHPDILPQETDFDDVEGFVARFAGEGPADEVEASLEALLDGTLGYAKGLEPGEDSEGDAKSE</sequence>
<comment type="caution">
    <text evidence="1">The sequence shown here is derived from an EMBL/GenBank/DDBJ whole genome shotgun (WGS) entry which is preliminary data.</text>
</comment>
<keyword evidence="1" id="KW-0378">Hydrolase</keyword>
<accession>A0A7K0K1E1</accession>
<reference evidence="1 2" key="1">
    <citation type="submission" date="2019-08" db="EMBL/GenBank/DDBJ databases">
        <title>In-depth cultivation of the pig gut microbiome towards novel bacterial diversity and tailored functional studies.</title>
        <authorList>
            <person name="Wylensek D."/>
            <person name="Hitch T.C.A."/>
            <person name="Clavel T."/>
        </authorList>
    </citation>
    <scope>NUCLEOTIDE SEQUENCE [LARGE SCALE GENOMIC DNA]</scope>
    <source>
        <strain evidence="1 2">RF-GAM-744-WT-7</strain>
    </source>
</reference>
<dbReference type="EMBL" id="VUMY01000005">
    <property type="protein sequence ID" value="MST49302.1"/>
    <property type="molecule type" value="Genomic_DNA"/>
</dbReference>
<protein>
    <submittedName>
        <fullName evidence="1">Zinc-dependent metalloprotease</fullName>
    </submittedName>
</protein>
<evidence type="ECO:0000313" key="1">
    <source>
        <dbReference type="EMBL" id="MST49302.1"/>
    </source>
</evidence>
<organism evidence="1 2">
    <name type="scientific">Mobiluncus porci</name>
    <dbReference type="NCBI Taxonomy" id="2652278"/>
    <lineage>
        <taxon>Bacteria</taxon>
        <taxon>Bacillati</taxon>
        <taxon>Actinomycetota</taxon>
        <taxon>Actinomycetes</taxon>
        <taxon>Actinomycetales</taxon>
        <taxon>Actinomycetaceae</taxon>
        <taxon>Mobiluncus</taxon>
    </lineage>
</organism>
<dbReference type="AlphaFoldDB" id="A0A7K0K1E1"/>
<keyword evidence="2" id="KW-1185">Reference proteome</keyword>